<gene>
    <name evidence="1" type="ORF">FHR60_000208</name>
</gene>
<dbReference type="RefSeq" id="WP_260177353.1">
    <property type="nucleotide sequence ID" value="NZ_CP136580.1"/>
</dbReference>
<evidence type="ECO:0000313" key="1">
    <source>
        <dbReference type="EMBL" id="MBB4591585.1"/>
    </source>
</evidence>
<organism evidence="1 2">
    <name type="scientific">Xanthomonas cannabis</name>
    <dbReference type="NCBI Taxonomy" id="1885674"/>
    <lineage>
        <taxon>Bacteria</taxon>
        <taxon>Pseudomonadati</taxon>
        <taxon>Pseudomonadota</taxon>
        <taxon>Gammaproteobacteria</taxon>
        <taxon>Lysobacterales</taxon>
        <taxon>Lysobacteraceae</taxon>
        <taxon>Xanthomonas</taxon>
    </lineage>
</organism>
<name>A0ABR6JFQ5_9XANT</name>
<dbReference type="EMBL" id="JACHNS010000001">
    <property type="protein sequence ID" value="MBB4591585.1"/>
    <property type="molecule type" value="Genomic_DNA"/>
</dbReference>
<comment type="caution">
    <text evidence="1">The sequence shown here is derived from an EMBL/GenBank/DDBJ whole genome shotgun (WGS) entry which is preliminary data.</text>
</comment>
<dbReference type="GeneID" id="93988497"/>
<protein>
    <submittedName>
        <fullName evidence="1">Uncharacterized protein</fullName>
    </submittedName>
</protein>
<accession>A0ABR6JFQ5</accession>
<dbReference type="Proteomes" id="UP000554726">
    <property type="component" value="Unassembled WGS sequence"/>
</dbReference>
<evidence type="ECO:0000313" key="2">
    <source>
        <dbReference type="Proteomes" id="UP000554726"/>
    </source>
</evidence>
<sequence length="44" mass="4333">MNDITTIARTSSSNARTGAAVCACMCGGVALPRFAQPASVCTAG</sequence>
<proteinExistence type="predicted"/>
<reference evidence="1 2" key="1">
    <citation type="submission" date="2020-08" db="EMBL/GenBank/DDBJ databases">
        <title>Studying the diversity of plant-associated saprophytic bacteria and their role in host health and plant-pathogen interactions.</title>
        <authorList>
            <person name="Potnis N."/>
        </authorList>
    </citation>
    <scope>NUCLEOTIDE SEQUENCE [LARGE SCALE GENOMIC DNA]</scope>
    <source>
        <strain evidence="1 2">F16</strain>
    </source>
</reference>
<keyword evidence="2" id="KW-1185">Reference proteome</keyword>